<evidence type="ECO:0000256" key="5">
    <source>
        <dbReference type="ARBA" id="ARBA00023242"/>
    </source>
</evidence>
<keyword evidence="8" id="KW-1185">Reference proteome</keyword>
<keyword evidence="3" id="KW-0238">DNA-binding</keyword>
<accession>A0ABD1GPY8</accession>
<keyword evidence="2" id="KW-0805">Transcription regulation</keyword>
<proteinExistence type="predicted"/>
<evidence type="ECO:0000259" key="6">
    <source>
        <dbReference type="PROSITE" id="PS50982"/>
    </source>
</evidence>
<sequence length="265" mass="30748">MERRQHRPQSSSMLVPYAHRQLAVVPCGWDVEEVLRTDGTRSDRYYYEPGSGRKFRSVREVHRYLNGEPNRSFRSKTRMLRPLQRSGRCGYRRMMVSGGKLLRLDNEGSKNHLAVVREAPGILPDGWVVEEVPRKYMNWPDKYYYEPQTGVKFRSLIAVEAHLAELDEDAPLSKTLEEIMENKPLAQAFKLETHKSYTRRKKNTTQAKSQASSFIEPPIKVTWVLANAQGDSWNPFISEALVPDAVKEQWTTRFMLFMKDGTCSY</sequence>
<dbReference type="AlphaFoldDB" id="A0ABD1GPY8"/>
<dbReference type="GO" id="GO:0005634">
    <property type="term" value="C:nucleus"/>
    <property type="evidence" value="ECO:0007669"/>
    <property type="project" value="UniProtKB-SubCell"/>
</dbReference>
<dbReference type="Proteomes" id="UP001567538">
    <property type="component" value="Unassembled WGS sequence"/>
</dbReference>
<dbReference type="Gene3D" id="3.30.890.10">
    <property type="entry name" value="Methyl-cpg-binding Protein 2, Chain A"/>
    <property type="match status" value="2"/>
</dbReference>
<evidence type="ECO:0000256" key="1">
    <source>
        <dbReference type="ARBA" id="ARBA00004123"/>
    </source>
</evidence>
<dbReference type="Pfam" id="PF01429">
    <property type="entry name" value="MBD"/>
    <property type="match status" value="2"/>
</dbReference>
<evidence type="ECO:0000313" key="7">
    <source>
        <dbReference type="EMBL" id="KAL1545163.1"/>
    </source>
</evidence>
<dbReference type="PANTHER" id="PTHR12396">
    <property type="entry name" value="METHYL-CPG BINDING PROTEIN, MBD"/>
    <property type="match status" value="1"/>
</dbReference>
<keyword evidence="4" id="KW-0804">Transcription</keyword>
<dbReference type="GO" id="GO:0003677">
    <property type="term" value="F:DNA binding"/>
    <property type="evidence" value="ECO:0007669"/>
    <property type="project" value="UniProtKB-KW"/>
</dbReference>
<dbReference type="EMBL" id="JBEAFC010000008">
    <property type="protein sequence ID" value="KAL1545163.1"/>
    <property type="molecule type" value="Genomic_DNA"/>
</dbReference>
<feature type="domain" description="MBD" evidence="6">
    <location>
        <begin position="113"/>
        <end position="196"/>
    </location>
</feature>
<dbReference type="PANTHER" id="PTHR12396:SF38">
    <property type="entry name" value="METHYL-CPG-BINDING DOMAIN-CONTAINING PROTEIN 7"/>
    <property type="match status" value="1"/>
</dbReference>
<evidence type="ECO:0000256" key="4">
    <source>
        <dbReference type="ARBA" id="ARBA00023163"/>
    </source>
</evidence>
<name>A0ABD1GPY8_SALDI</name>
<gene>
    <name evidence="7" type="primary">MBD7</name>
    <name evidence="7" type="ORF">AAHA92_21917</name>
</gene>
<evidence type="ECO:0000313" key="8">
    <source>
        <dbReference type="Proteomes" id="UP001567538"/>
    </source>
</evidence>
<protein>
    <submittedName>
        <fullName evidence="7">Methyl-CpG binding domain</fullName>
    </submittedName>
</protein>
<reference evidence="7 8" key="1">
    <citation type="submission" date="2024-06" db="EMBL/GenBank/DDBJ databases">
        <title>A chromosome level genome sequence of Diviner's sage (Salvia divinorum).</title>
        <authorList>
            <person name="Ford S.A."/>
            <person name="Ro D.-K."/>
            <person name="Ness R.W."/>
            <person name="Phillips M.A."/>
        </authorList>
    </citation>
    <scope>NUCLEOTIDE SEQUENCE [LARGE SCALE GENOMIC DNA]</scope>
    <source>
        <strain evidence="7">SAF-2024a</strain>
        <tissue evidence="7">Leaf</tissue>
    </source>
</reference>
<comment type="subcellular location">
    <subcellularLocation>
        <location evidence="1">Nucleus</location>
    </subcellularLocation>
</comment>
<dbReference type="SUPFAM" id="SSF54171">
    <property type="entry name" value="DNA-binding domain"/>
    <property type="match status" value="2"/>
</dbReference>
<dbReference type="PROSITE" id="PS50982">
    <property type="entry name" value="MBD"/>
    <property type="match status" value="2"/>
</dbReference>
<organism evidence="7 8">
    <name type="scientific">Salvia divinorum</name>
    <name type="common">Maria pastora</name>
    <name type="synonym">Diviner's sage</name>
    <dbReference type="NCBI Taxonomy" id="28513"/>
    <lineage>
        <taxon>Eukaryota</taxon>
        <taxon>Viridiplantae</taxon>
        <taxon>Streptophyta</taxon>
        <taxon>Embryophyta</taxon>
        <taxon>Tracheophyta</taxon>
        <taxon>Spermatophyta</taxon>
        <taxon>Magnoliopsida</taxon>
        <taxon>eudicotyledons</taxon>
        <taxon>Gunneridae</taxon>
        <taxon>Pentapetalae</taxon>
        <taxon>asterids</taxon>
        <taxon>lamiids</taxon>
        <taxon>Lamiales</taxon>
        <taxon>Lamiaceae</taxon>
        <taxon>Nepetoideae</taxon>
        <taxon>Mentheae</taxon>
        <taxon>Salviinae</taxon>
        <taxon>Salvia</taxon>
        <taxon>Salvia subgen. Calosphace</taxon>
    </lineage>
</organism>
<comment type="caution">
    <text evidence="7">The sequence shown here is derived from an EMBL/GenBank/DDBJ whole genome shotgun (WGS) entry which is preliminary data.</text>
</comment>
<evidence type="ECO:0000256" key="2">
    <source>
        <dbReference type="ARBA" id="ARBA00023015"/>
    </source>
</evidence>
<keyword evidence="5" id="KW-0539">Nucleus</keyword>
<feature type="domain" description="MBD" evidence="6">
    <location>
        <begin position="15"/>
        <end position="80"/>
    </location>
</feature>
<evidence type="ECO:0000256" key="3">
    <source>
        <dbReference type="ARBA" id="ARBA00023125"/>
    </source>
</evidence>
<dbReference type="InterPro" id="IPR016177">
    <property type="entry name" value="DNA-bd_dom_sf"/>
</dbReference>
<dbReference type="InterPro" id="IPR001739">
    <property type="entry name" value="Methyl_CpG_DNA-bd"/>
</dbReference>